<dbReference type="InterPro" id="IPR003251">
    <property type="entry name" value="Rr_diiron-bd_dom"/>
</dbReference>
<sequence>MGIEFFHNIPDRGRLSDKDILRASIMAELDAINLYEGFADVVEDNDIKKVLLDVANEEK</sequence>
<gene>
    <name evidence="2" type="ORF">S01H4_43716</name>
</gene>
<dbReference type="GO" id="GO:0046872">
    <property type="term" value="F:metal ion binding"/>
    <property type="evidence" value="ECO:0007669"/>
    <property type="project" value="InterPro"/>
</dbReference>
<evidence type="ECO:0000313" key="2">
    <source>
        <dbReference type="EMBL" id="GAH01132.1"/>
    </source>
</evidence>
<dbReference type="Gene3D" id="6.10.140.1960">
    <property type="match status" value="1"/>
</dbReference>
<protein>
    <recommendedName>
        <fullName evidence="1">Rubrerythrin diiron-binding domain-containing protein</fullName>
    </recommendedName>
</protein>
<dbReference type="GO" id="GO:0016491">
    <property type="term" value="F:oxidoreductase activity"/>
    <property type="evidence" value="ECO:0007669"/>
    <property type="project" value="InterPro"/>
</dbReference>
<organism evidence="2">
    <name type="scientific">marine sediment metagenome</name>
    <dbReference type="NCBI Taxonomy" id="412755"/>
    <lineage>
        <taxon>unclassified sequences</taxon>
        <taxon>metagenomes</taxon>
        <taxon>ecological metagenomes</taxon>
    </lineage>
</organism>
<proteinExistence type="predicted"/>
<dbReference type="EMBL" id="BART01024146">
    <property type="protein sequence ID" value="GAH01132.1"/>
    <property type="molecule type" value="Genomic_DNA"/>
</dbReference>
<feature type="non-terminal residue" evidence="2">
    <location>
        <position position="59"/>
    </location>
</feature>
<reference evidence="2" key="1">
    <citation type="journal article" date="2014" name="Front. Microbiol.">
        <title>High frequency of phylogenetically diverse reductive dehalogenase-homologous genes in deep subseafloor sedimentary metagenomes.</title>
        <authorList>
            <person name="Kawai M."/>
            <person name="Futagami T."/>
            <person name="Toyoda A."/>
            <person name="Takaki Y."/>
            <person name="Nishi S."/>
            <person name="Hori S."/>
            <person name="Arai W."/>
            <person name="Tsubouchi T."/>
            <person name="Morono Y."/>
            <person name="Uchiyama I."/>
            <person name="Ito T."/>
            <person name="Fujiyama A."/>
            <person name="Inagaki F."/>
            <person name="Takami H."/>
        </authorList>
    </citation>
    <scope>NUCLEOTIDE SEQUENCE</scope>
    <source>
        <strain evidence="2">Expedition CK06-06</strain>
    </source>
</reference>
<dbReference type="SUPFAM" id="SSF47240">
    <property type="entry name" value="Ferritin-like"/>
    <property type="match status" value="1"/>
</dbReference>
<dbReference type="AlphaFoldDB" id="X1C1H8"/>
<comment type="caution">
    <text evidence="2">The sequence shown here is derived from an EMBL/GenBank/DDBJ whole genome shotgun (WGS) entry which is preliminary data.</text>
</comment>
<evidence type="ECO:0000259" key="1">
    <source>
        <dbReference type="Pfam" id="PF02915"/>
    </source>
</evidence>
<name>X1C1H8_9ZZZZ</name>
<dbReference type="InterPro" id="IPR009078">
    <property type="entry name" value="Ferritin-like_SF"/>
</dbReference>
<accession>X1C1H8</accession>
<dbReference type="Pfam" id="PF02915">
    <property type="entry name" value="Rubrerythrin"/>
    <property type="match status" value="1"/>
</dbReference>
<feature type="domain" description="Rubrerythrin diiron-binding" evidence="1">
    <location>
        <begin position="19"/>
        <end position="59"/>
    </location>
</feature>